<keyword evidence="1" id="KW-0812">Transmembrane</keyword>
<feature type="transmembrane region" description="Helical" evidence="1">
    <location>
        <begin position="26"/>
        <end position="46"/>
    </location>
</feature>
<feature type="transmembrane region" description="Helical" evidence="1">
    <location>
        <begin position="90"/>
        <end position="110"/>
    </location>
</feature>
<evidence type="ECO:0000313" key="3">
    <source>
        <dbReference type="EMBL" id="KKQ50027.1"/>
    </source>
</evidence>
<evidence type="ECO:0000259" key="2">
    <source>
        <dbReference type="Pfam" id="PF00892"/>
    </source>
</evidence>
<dbReference type="Proteomes" id="UP000034366">
    <property type="component" value="Unassembled WGS sequence"/>
</dbReference>
<protein>
    <recommendedName>
        <fullName evidence="2">EamA domain-containing protein</fullName>
    </recommendedName>
</protein>
<dbReference type="GO" id="GO:0016020">
    <property type="term" value="C:membrane"/>
    <property type="evidence" value="ECO:0007669"/>
    <property type="project" value="InterPro"/>
</dbReference>
<feature type="domain" description="EamA" evidence="2">
    <location>
        <begin position="3"/>
        <end position="113"/>
    </location>
</feature>
<gene>
    <name evidence="3" type="ORF">US67_C0010G0001</name>
</gene>
<dbReference type="Pfam" id="PF00892">
    <property type="entry name" value="EamA"/>
    <property type="match status" value="1"/>
</dbReference>
<evidence type="ECO:0000256" key="1">
    <source>
        <dbReference type="SAM" id="Phobius"/>
    </source>
</evidence>
<dbReference type="SUPFAM" id="SSF103481">
    <property type="entry name" value="Multidrug resistance efflux transporter EmrE"/>
    <property type="match status" value="1"/>
</dbReference>
<dbReference type="AlphaFoldDB" id="A0A0G0I640"/>
<name>A0A0G0I640_9BACT</name>
<sequence>MTLGSIFVAFGSTINALLVRNYLTPPQTTFITMFSQSLIFLILLLIRKNSVEKLKSTLTTTWYIIITAASIETFAFFGLNKAFQLGNASIATAVYLAMTITTVWGGIIFLKERDNIPRK</sequence>
<dbReference type="InterPro" id="IPR037185">
    <property type="entry name" value="EmrE-like"/>
</dbReference>
<keyword evidence="1" id="KW-1133">Transmembrane helix</keyword>
<evidence type="ECO:0000313" key="4">
    <source>
        <dbReference type="Proteomes" id="UP000034366"/>
    </source>
</evidence>
<feature type="transmembrane region" description="Helical" evidence="1">
    <location>
        <begin position="58"/>
        <end position="78"/>
    </location>
</feature>
<keyword evidence="1" id="KW-0472">Membrane</keyword>
<feature type="non-terminal residue" evidence="3">
    <location>
        <position position="119"/>
    </location>
</feature>
<reference evidence="3 4" key="1">
    <citation type="journal article" date="2015" name="Nature">
        <title>rRNA introns, odd ribosomes, and small enigmatic genomes across a large radiation of phyla.</title>
        <authorList>
            <person name="Brown C.T."/>
            <person name="Hug L.A."/>
            <person name="Thomas B.C."/>
            <person name="Sharon I."/>
            <person name="Castelle C.J."/>
            <person name="Singh A."/>
            <person name="Wilkins M.J."/>
            <person name="Williams K.H."/>
            <person name="Banfield J.F."/>
        </authorList>
    </citation>
    <scope>NUCLEOTIDE SEQUENCE [LARGE SCALE GENOMIC DNA]</scope>
</reference>
<accession>A0A0G0I640</accession>
<organism evidence="3 4">
    <name type="scientific">Candidatus Woesebacteria bacterium GW2011_GWD1_38_10</name>
    <dbReference type="NCBI Taxonomy" id="1618592"/>
    <lineage>
        <taxon>Bacteria</taxon>
        <taxon>Candidatus Woeseibacteriota</taxon>
    </lineage>
</organism>
<dbReference type="EMBL" id="LBTW01000010">
    <property type="protein sequence ID" value="KKQ50027.1"/>
    <property type="molecule type" value="Genomic_DNA"/>
</dbReference>
<proteinExistence type="predicted"/>
<dbReference type="InterPro" id="IPR000620">
    <property type="entry name" value="EamA_dom"/>
</dbReference>
<comment type="caution">
    <text evidence="3">The sequence shown here is derived from an EMBL/GenBank/DDBJ whole genome shotgun (WGS) entry which is preliminary data.</text>
</comment>